<reference evidence="1" key="1">
    <citation type="journal article" date="2014" name="Front. Microbiol.">
        <title>High frequency of phylogenetically diverse reductive dehalogenase-homologous genes in deep subseafloor sedimentary metagenomes.</title>
        <authorList>
            <person name="Kawai M."/>
            <person name="Futagami T."/>
            <person name="Toyoda A."/>
            <person name="Takaki Y."/>
            <person name="Nishi S."/>
            <person name="Hori S."/>
            <person name="Arai W."/>
            <person name="Tsubouchi T."/>
            <person name="Morono Y."/>
            <person name="Uchiyama I."/>
            <person name="Ito T."/>
            <person name="Fujiyama A."/>
            <person name="Inagaki F."/>
            <person name="Takami H."/>
        </authorList>
    </citation>
    <scope>NUCLEOTIDE SEQUENCE</scope>
    <source>
        <strain evidence="1">Expedition CK06-06</strain>
    </source>
</reference>
<evidence type="ECO:0000313" key="1">
    <source>
        <dbReference type="EMBL" id="GAG09801.1"/>
    </source>
</evidence>
<accession>X0WAV8</accession>
<comment type="caution">
    <text evidence="1">The sequence shown here is derived from an EMBL/GenBank/DDBJ whole genome shotgun (WGS) entry which is preliminary data.</text>
</comment>
<protein>
    <submittedName>
        <fullName evidence="1">Uncharacterized protein</fullName>
    </submittedName>
</protein>
<sequence>MSTMQQTIKDEVEDMEVVLSPKYQIVVPKEVRENLVVSLMIPILQKLIQE</sequence>
<proteinExistence type="predicted"/>
<dbReference type="EMBL" id="BARS01023286">
    <property type="protein sequence ID" value="GAG09801.1"/>
    <property type="molecule type" value="Genomic_DNA"/>
</dbReference>
<organism evidence="1">
    <name type="scientific">marine sediment metagenome</name>
    <dbReference type="NCBI Taxonomy" id="412755"/>
    <lineage>
        <taxon>unclassified sequences</taxon>
        <taxon>metagenomes</taxon>
        <taxon>ecological metagenomes</taxon>
    </lineage>
</organism>
<dbReference type="AlphaFoldDB" id="X0WAV8"/>
<gene>
    <name evidence="1" type="ORF">S01H1_37097</name>
</gene>
<name>X0WAV8_9ZZZZ</name>